<dbReference type="InterPro" id="IPR043502">
    <property type="entry name" value="DNA/RNA_pol_sf"/>
</dbReference>
<evidence type="ECO:0000256" key="1">
    <source>
        <dbReference type="SAM" id="MobiDB-lite"/>
    </source>
</evidence>
<evidence type="ECO:0008006" key="5">
    <source>
        <dbReference type="Google" id="ProtNLM"/>
    </source>
</evidence>
<feature type="transmembrane region" description="Helical" evidence="2">
    <location>
        <begin position="625"/>
        <end position="646"/>
    </location>
</feature>
<dbReference type="InterPro" id="IPR052055">
    <property type="entry name" value="Hepadnavirus_pol/RT"/>
</dbReference>
<proteinExistence type="predicted"/>
<reference evidence="3" key="1">
    <citation type="submission" date="2023-08" db="EMBL/GenBank/DDBJ databases">
        <authorList>
            <person name="Chen Y."/>
            <person name="Shah S."/>
            <person name="Dougan E. K."/>
            <person name="Thang M."/>
            <person name="Chan C."/>
        </authorList>
    </citation>
    <scope>NUCLEOTIDE SEQUENCE</scope>
</reference>
<evidence type="ECO:0000313" key="4">
    <source>
        <dbReference type="Proteomes" id="UP001178507"/>
    </source>
</evidence>
<keyword evidence="2" id="KW-1133">Transmembrane helix</keyword>
<dbReference type="AlphaFoldDB" id="A0AA36MS56"/>
<keyword evidence="4" id="KW-1185">Reference proteome</keyword>
<dbReference type="Proteomes" id="UP001178507">
    <property type="component" value="Unassembled WGS sequence"/>
</dbReference>
<dbReference type="PANTHER" id="PTHR33050:SF7">
    <property type="entry name" value="RIBONUCLEASE H"/>
    <property type="match status" value="1"/>
</dbReference>
<feature type="compositionally biased region" description="Polar residues" evidence="1">
    <location>
        <begin position="28"/>
        <end position="37"/>
    </location>
</feature>
<sequence>MTDPTQHAAECEPGFSCSQSVQKATLFSQAPQRQQDVSPACSIPKPTRQAQDREPGVPGSQAAQEPFLQNQVHPRFFLDLCSGSSVPLSRAMMEAGKCVLHCDIPLDAATNAVNDAVFSSLERLCSAGVVGYLAVKTNGRERSLLQLPALKQMVHLLYLAGGAGGQGHLEQPANAVSWEEDVVQTWLRRAGATCISVPACSVGLDGDHSWLFAGTHASFDALAFSSDHSPEPHPETSTIRLADSSTPSERTAEYPLELARRFAAIVAPMCSGPAKQLTLQEALSWIPIKRIHEPPWALHDGAGGNPDWSAPQNDNYLQALRHTWVKLVLDGGLHKKLMAHLQQHSAEPPFSEADLAPFKTALINFLSLQDTDWAIPQWQPFRLHILDRLCSLLRHPDKAVMPALFEGVPSGFHHNIPHSTIFPARDTTIVADTNLSVHFSNWSNAEANADLVSDLIQQEMAEGWVYRFDGDLTQAQQCFPAGVAIGKLNVVTAPGRKPRLILDSTICGTNQRCLIPDRCTVPSPKDVLRVFPLRENAEELWGFSLDIQAAHKRIRLLPAEQGLFGFRHQGHLYFYRVTPFGATPSAHWWARAGALLLRIFQDLVFWKHASLLYVDDFLFMMCKRVLPLSATMIVILALLLGCPISWPKCELGPQVIWVGWSFHFSSGYVALTEEKRLKLLEQIASLLTHRHVSRKALEQFIGLFLWVTNLFPLMRPWVYFLYKDLRSPIATQYSLNPDQWLRFCSIINDDLTISETLPGTSFRVGSRVLSVRHKQLRRKADLRDVRITDKRIWVRVSDPTSSRRKLHEDSIHALQMWRTWASSMPPVLSLYPPRWWSITAAADACAKGNDIGVGGFLQDANGKVLWFSELFHMPKRTFLLMKPLRKWDSCTWQQARRPIADCAVYFPLLQTTHQSRLA</sequence>
<dbReference type="EMBL" id="CAUJNA010000513">
    <property type="protein sequence ID" value="CAJ1378090.1"/>
    <property type="molecule type" value="Genomic_DNA"/>
</dbReference>
<protein>
    <recommendedName>
        <fullName evidence="5">Reverse transcriptase domain-containing protein</fullName>
    </recommendedName>
</protein>
<feature type="region of interest" description="Disordered" evidence="1">
    <location>
        <begin position="28"/>
        <end position="62"/>
    </location>
</feature>
<dbReference type="SUPFAM" id="SSF56672">
    <property type="entry name" value="DNA/RNA polymerases"/>
    <property type="match status" value="1"/>
</dbReference>
<feature type="transmembrane region" description="Helical" evidence="2">
    <location>
        <begin position="700"/>
        <end position="722"/>
    </location>
</feature>
<comment type="caution">
    <text evidence="3">The sequence shown here is derived from an EMBL/GenBank/DDBJ whole genome shotgun (WGS) entry which is preliminary data.</text>
</comment>
<evidence type="ECO:0000313" key="3">
    <source>
        <dbReference type="EMBL" id="CAJ1378090.1"/>
    </source>
</evidence>
<accession>A0AA36MS56</accession>
<evidence type="ECO:0000256" key="2">
    <source>
        <dbReference type="SAM" id="Phobius"/>
    </source>
</evidence>
<feature type="region of interest" description="Disordered" evidence="1">
    <location>
        <begin position="226"/>
        <end position="246"/>
    </location>
</feature>
<name>A0AA36MS56_9DINO</name>
<organism evidence="3 4">
    <name type="scientific">Effrenium voratum</name>
    <dbReference type="NCBI Taxonomy" id="2562239"/>
    <lineage>
        <taxon>Eukaryota</taxon>
        <taxon>Sar</taxon>
        <taxon>Alveolata</taxon>
        <taxon>Dinophyceae</taxon>
        <taxon>Suessiales</taxon>
        <taxon>Symbiodiniaceae</taxon>
        <taxon>Effrenium</taxon>
    </lineage>
</organism>
<feature type="compositionally biased region" description="Polar residues" evidence="1">
    <location>
        <begin position="235"/>
        <end position="246"/>
    </location>
</feature>
<keyword evidence="2" id="KW-0472">Membrane</keyword>
<gene>
    <name evidence="3" type="ORF">EVOR1521_LOCUS6724</name>
</gene>
<keyword evidence="2" id="KW-0812">Transmembrane</keyword>
<dbReference type="PANTHER" id="PTHR33050">
    <property type="entry name" value="REVERSE TRANSCRIPTASE DOMAIN-CONTAINING PROTEIN"/>
    <property type="match status" value="1"/>
</dbReference>